<comment type="caution">
    <text evidence="3">The sequence shown here is derived from an EMBL/GenBank/DDBJ whole genome shotgun (WGS) entry which is preliminary data.</text>
</comment>
<dbReference type="Proteomes" id="UP001431131">
    <property type="component" value="Unassembled WGS sequence"/>
</dbReference>
<dbReference type="PANTHER" id="PTHR31438:SF1">
    <property type="entry name" value="LYSINE N-ACYLTRANSFERASE C17G9.06C-RELATED"/>
    <property type="match status" value="1"/>
</dbReference>
<evidence type="ECO:0000259" key="2">
    <source>
        <dbReference type="PROSITE" id="PS51186"/>
    </source>
</evidence>
<proteinExistence type="predicted"/>
<sequence>MLIQNGKLKMRKLELKDNVLLAKWLSDSKVLQYYEGRDNPFDVEKVNEVFFAEDDAEVKCIIEYEGKEIGYIQFYQLDEKTRKTYGYENEIIYGTDQFIGEVEYWNKGIGKDLINAVVTYLIEEKLANRVVMDPQVWNERAIRCYEKCGFKKVKLLPKHELHEGEYRDCWLIEYKPQLQ</sequence>
<evidence type="ECO:0000256" key="1">
    <source>
        <dbReference type="ARBA" id="ARBA00023251"/>
    </source>
</evidence>
<gene>
    <name evidence="3" type="ORF">MJG50_16145</name>
</gene>
<evidence type="ECO:0000313" key="3">
    <source>
        <dbReference type="EMBL" id="MCH1626867.1"/>
    </source>
</evidence>
<dbReference type="Gene3D" id="3.40.630.30">
    <property type="match status" value="1"/>
</dbReference>
<dbReference type="EMBL" id="JAKTTI010000029">
    <property type="protein sequence ID" value="MCH1626867.1"/>
    <property type="molecule type" value="Genomic_DNA"/>
</dbReference>
<keyword evidence="1" id="KW-0046">Antibiotic resistance</keyword>
<dbReference type="Pfam" id="PF13523">
    <property type="entry name" value="Acetyltransf_8"/>
    <property type="match status" value="1"/>
</dbReference>
<dbReference type="AlphaFoldDB" id="A0AAW5E1S5"/>
<keyword evidence="4" id="KW-1185">Reference proteome</keyword>
<dbReference type="InterPro" id="IPR016181">
    <property type="entry name" value="Acyl_CoA_acyltransferase"/>
</dbReference>
<dbReference type="PROSITE" id="PS51186">
    <property type="entry name" value="GNAT"/>
    <property type="match status" value="1"/>
</dbReference>
<name>A0AAW5E1S5_9BACI</name>
<reference evidence="3" key="1">
    <citation type="submission" date="2022-02" db="EMBL/GenBank/DDBJ databases">
        <title>Fredinandcohnia quinoae sp. nov. isolated from Chenopodium quinoa seeds.</title>
        <authorList>
            <person name="Saati-Santamaria Z."/>
            <person name="Flores-Felix J.D."/>
            <person name="Igual J.M."/>
            <person name="Velazquez E."/>
            <person name="Garcia-Fraile P."/>
            <person name="Martinez-Molina E."/>
        </authorList>
    </citation>
    <scope>NUCLEOTIDE SEQUENCE</scope>
    <source>
        <strain evidence="3">SECRCQ15</strain>
    </source>
</reference>
<dbReference type="GO" id="GO:0046677">
    <property type="term" value="P:response to antibiotic"/>
    <property type="evidence" value="ECO:0007669"/>
    <property type="project" value="UniProtKB-KW"/>
</dbReference>
<dbReference type="RefSeq" id="WP_240256785.1">
    <property type="nucleotide sequence ID" value="NZ_JAKTTI010000029.1"/>
</dbReference>
<protein>
    <submittedName>
        <fullName evidence="3">Acetyltransferase</fullName>
    </submittedName>
</protein>
<dbReference type="PANTHER" id="PTHR31438">
    <property type="entry name" value="LYSINE N-ACYLTRANSFERASE C17G9.06C-RELATED"/>
    <property type="match status" value="1"/>
</dbReference>
<evidence type="ECO:0000313" key="4">
    <source>
        <dbReference type="Proteomes" id="UP001431131"/>
    </source>
</evidence>
<dbReference type="InterPro" id="IPR000182">
    <property type="entry name" value="GNAT_dom"/>
</dbReference>
<organism evidence="3 4">
    <name type="scientific">Fredinandcohnia quinoae</name>
    <dbReference type="NCBI Taxonomy" id="2918902"/>
    <lineage>
        <taxon>Bacteria</taxon>
        <taxon>Bacillati</taxon>
        <taxon>Bacillota</taxon>
        <taxon>Bacilli</taxon>
        <taxon>Bacillales</taxon>
        <taxon>Bacillaceae</taxon>
        <taxon>Fredinandcohnia</taxon>
    </lineage>
</organism>
<dbReference type="SUPFAM" id="SSF55729">
    <property type="entry name" value="Acyl-CoA N-acyltransferases (Nat)"/>
    <property type="match status" value="1"/>
</dbReference>
<dbReference type="GO" id="GO:0016410">
    <property type="term" value="F:N-acyltransferase activity"/>
    <property type="evidence" value="ECO:0007669"/>
    <property type="project" value="TreeGrafter"/>
</dbReference>
<feature type="domain" description="N-acetyltransferase" evidence="2">
    <location>
        <begin position="8"/>
        <end position="176"/>
    </location>
</feature>
<accession>A0AAW5E1S5</accession>